<organism evidence="9 10">
    <name type="scientific">Paragonimus westermani</name>
    <dbReference type="NCBI Taxonomy" id="34504"/>
    <lineage>
        <taxon>Eukaryota</taxon>
        <taxon>Metazoa</taxon>
        <taxon>Spiralia</taxon>
        <taxon>Lophotrochozoa</taxon>
        <taxon>Platyhelminthes</taxon>
        <taxon>Trematoda</taxon>
        <taxon>Digenea</taxon>
        <taxon>Plagiorchiida</taxon>
        <taxon>Troglotremata</taxon>
        <taxon>Troglotrematidae</taxon>
        <taxon>Paragonimus</taxon>
    </lineage>
</organism>
<comment type="function">
    <text evidence="8">Component of the cytosolic iron-sulfur (Fe/S) protein assembly (CIA) machinery. Required for maturation of extramitochondrial Fe-S proteins. The NUBP1-NUBP2 heterotetramer forms a Fe-S scaffold complex, mediating the de novo assembly of an Fe-S cluster and its transfer to target apoproteins.</text>
</comment>
<dbReference type="InterPro" id="IPR027417">
    <property type="entry name" value="P-loop_NTPase"/>
</dbReference>
<dbReference type="AlphaFoldDB" id="A0A8T0DIJ8"/>
<dbReference type="HAMAP" id="MF_03038">
    <property type="entry name" value="NUBP1"/>
    <property type="match status" value="1"/>
</dbReference>
<comment type="similarity">
    <text evidence="8">Belongs to the Mrp/NBP35 ATP-binding proteins family. NUBP1/NBP35 subfamily.</text>
</comment>
<evidence type="ECO:0000256" key="1">
    <source>
        <dbReference type="ARBA" id="ARBA00022485"/>
    </source>
</evidence>
<dbReference type="GO" id="GO:0046872">
    <property type="term" value="F:metal ion binding"/>
    <property type="evidence" value="ECO:0007669"/>
    <property type="project" value="UniProtKB-KW"/>
</dbReference>
<keyword evidence="7 8" id="KW-0411">Iron-sulfur</keyword>
<keyword evidence="4 8" id="KW-0547">Nucleotide-binding</keyword>
<keyword evidence="2 8" id="KW-0963">Cytoplasm</keyword>
<dbReference type="InterPro" id="IPR028601">
    <property type="entry name" value="NUBP1/Nbp35"/>
</dbReference>
<evidence type="ECO:0000256" key="2">
    <source>
        <dbReference type="ARBA" id="ARBA00022490"/>
    </source>
</evidence>
<dbReference type="GO" id="GO:0016226">
    <property type="term" value="P:iron-sulfur cluster assembly"/>
    <property type="evidence" value="ECO:0007669"/>
    <property type="project" value="UniProtKB-UniRule"/>
</dbReference>
<name>A0A8T0DIJ8_9TREM</name>
<proteinExistence type="inferred from homology"/>
<feature type="binding site" evidence="8">
    <location>
        <position position="303"/>
    </location>
    <ligand>
        <name>[4Fe-4S] cluster</name>
        <dbReference type="ChEBI" id="CHEBI:49883"/>
        <label>2</label>
        <note>ligand shared with heterodimeric partner</note>
    </ligand>
</feature>
<evidence type="ECO:0000313" key="9">
    <source>
        <dbReference type="EMBL" id="KAF8567470.1"/>
    </source>
</evidence>
<dbReference type="PANTHER" id="PTHR23264">
    <property type="entry name" value="NUCLEOTIDE-BINDING PROTEIN NBP35 YEAST -RELATED"/>
    <property type="match status" value="1"/>
</dbReference>
<feature type="binding site" evidence="8">
    <location>
        <position position="47"/>
    </location>
    <ligand>
        <name>[4Fe-4S] cluster</name>
        <dbReference type="ChEBI" id="CHEBI:49883"/>
        <label>1</label>
    </ligand>
</feature>
<gene>
    <name evidence="9" type="ORF">P879_05513</name>
</gene>
<dbReference type="GO" id="GO:0140663">
    <property type="term" value="F:ATP-dependent FeS chaperone activity"/>
    <property type="evidence" value="ECO:0007669"/>
    <property type="project" value="InterPro"/>
</dbReference>
<comment type="cofactor">
    <cofactor evidence="8">
        <name>[4Fe-4S] cluster</name>
        <dbReference type="ChEBI" id="CHEBI:49883"/>
    </cofactor>
    <text evidence="8">Binds 4 [4Fe-4S] clusters per heterotetramer. Contains two stable clusters in the N-termini of NUBP1 and two labile, bridging clusters between subunits of the NUBP1-NUBP2 heterotetramer.</text>
</comment>
<dbReference type="Proteomes" id="UP000699462">
    <property type="component" value="Unassembled WGS sequence"/>
</dbReference>
<feature type="binding site" evidence="8">
    <location>
        <begin position="106"/>
        <end position="113"/>
    </location>
    <ligand>
        <name>ATP</name>
        <dbReference type="ChEBI" id="CHEBI:30616"/>
    </ligand>
</feature>
<evidence type="ECO:0000256" key="5">
    <source>
        <dbReference type="ARBA" id="ARBA00022840"/>
    </source>
</evidence>
<dbReference type="EMBL" id="JTDF01003813">
    <property type="protein sequence ID" value="KAF8567470.1"/>
    <property type="molecule type" value="Genomic_DNA"/>
</dbReference>
<dbReference type="OrthoDB" id="1741334at2759"/>
<evidence type="ECO:0000256" key="3">
    <source>
        <dbReference type="ARBA" id="ARBA00022723"/>
    </source>
</evidence>
<dbReference type="Pfam" id="PF10609">
    <property type="entry name" value="ParA"/>
    <property type="match status" value="1"/>
</dbReference>
<dbReference type="GO" id="GO:0005524">
    <property type="term" value="F:ATP binding"/>
    <property type="evidence" value="ECO:0007669"/>
    <property type="project" value="UniProtKB-KW"/>
</dbReference>
<dbReference type="PANTHER" id="PTHR23264:SF19">
    <property type="entry name" value="CYTOSOLIC FE-S CLUSTER ASSEMBLY FACTOR NUBP2"/>
    <property type="match status" value="1"/>
</dbReference>
<dbReference type="HAMAP" id="MF_02040">
    <property type="entry name" value="Mrp_NBP35"/>
    <property type="match status" value="1"/>
</dbReference>
<evidence type="ECO:0000256" key="4">
    <source>
        <dbReference type="ARBA" id="ARBA00022741"/>
    </source>
</evidence>
<protein>
    <recommendedName>
        <fullName evidence="8">Cytosolic Fe-S cluster assembly factor NUBP1 homolog</fullName>
    </recommendedName>
</protein>
<comment type="subcellular location">
    <subcellularLocation>
        <location evidence="8">Cytoplasm</location>
    </subcellularLocation>
</comment>
<dbReference type="GO" id="GO:0051539">
    <property type="term" value="F:4 iron, 4 sulfur cluster binding"/>
    <property type="evidence" value="ECO:0007669"/>
    <property type="project" value="UniProtKB-UniRule"/>
</dbReference>
<feature type="binding site" evidence="8">
    <location>
        <position position="64"/>
    </location>
    <ligand>
        <name>[4Fe-4S] cluster</name>
        <dbReference type="ChEBI" id="CHEBI:49883"/>
        <label>1</label>
    </ligand>
</feature>
<dbReference type="SUPFAM" id="SSF52540">
    <property type="entry name" value="P-loop containing nucleoside triphosphate hydrolases"/>
    <property type="match status" value="1"/>
</dbReference>
<keyword evidence="10" id="KW-1185">Reference proteome</keyword>
<accession>A0A8T0DIJ8</accession>
<sequence length="433" mass="47341">MLCCQQFFCSVYYTTLHFRRYFGRITNTWFTVFFQMADIPLDAPAECPGTQSDSAGKTSACAGCPNQTLCSSGQAKLPLGEREPEVIAQIRRRLNQVRYCIIILSGKGGVGKSSLSVCLARGLTRRMRKQSALRPTNRGMSTIEYDMCNVGLLDLDLCGPSIPCMFGCMDEKIHQSQSGWSPVFASNNLALMSIGFLLPSPDHAVIWRGPRKNTLIRQLLTDVCWTDDNETMDFLLIDTPPGTSDEHLSVVQYLQAAGCLNGAIIVTTPQEVALSDVRKEISFCEKLSVPILGIVENMSEFVCPACGHAGPVFPPTTGGAISLCRSSSRASSELTLLGRLPLDPRLTRALDEGVCPFELAEENEANQALDVGLSTTSNTLRTSDPIMVAYEDLIDRLWERLDDAGQRNGPVMTDADTAEQGDVRAEFISQVST</sequence>
<evidence type="ECO:0000256" key="8">
    <source>
        <dbReference type="HAMAP-Rule" id="MF_03038"/>
    </source>
</evidence>
<feature type="binding site" evidence="8">
    <location>
        <position position="61"/>
    </location>
    <ligand>
        <name>[4Fe-4S] cluster</name>
        <dbReference type="ChEBI" id="CHEBI:49883"/>
        <label>1</label>
    </ligand>
</feature>
<keyword evidence="6 8" id="KW-0408">Iron</keyword>
<evidence type="ECO:0000256" key="6">
    <source>
        <dbReference type="ARBA" id="ARBA00023004"/>
    </source>
</evidence>
<evidence type="ECO:0000256" key="7">
    <source>
        <dbReference type="ARBA" id="ARBA00023014"/>
    </source>
</evidence>
<dbReference type="CDD" id="cd02037">
    <property type="entry name" value="Mrp_NBP35"/>
    <property type="match status" value="1"/>
</dbReference>
<keyword evidence="3 8" id="KW-0479">Metal-binding</keyword>
<comment type="subunit">
    <text evidence="8">Heterotetramer of 2 NUBP1 and 2 NUBP2 chains.</text>
</comment>
<dbReference type="InterPro" id="IPR033756">
    <property type="entry name" value="YlxH/NBP35"/>
</dbReference>
<dbReference type="GO" id="GO:0005829">
    <property type="term" value="C:cytosol"/>
    <property type="evidence" value="ECO:0007669"/>
    <property type="project" value="TreeGrafter"/>
</dbReference>
<feature type="binding site" evidence="8">
    <location>
        <position position="70"/>
    </location>
    <ligand>
        <name>[4Fe-4S] cluster</name>
        <dbReference type="ChEBI" id="CHEBI:49883"/>
        <label>1</label>
    </ligand>
</feature>
<dbReference type="Gene3D" id="3.40.50.300">
    <property type="entry name" value="P-loop containing nucleotide triphosphate hydrolases"/>
    <property type="match status" value="1"/>
</dbReference>
<dbReference type="InterPro" id="IPR019591">
    <property type="entry name" value="Mrp/NBP35_ATP-bd"/>
</dbReference>
<feature type="binding site" evidence="8">
    <location>
        <position position="306"/>
    </location>
    <ligand>
        <name>[4Fe-4S] cluster</name>
        <dbReference type="ChEBI" id="CHEBI:49883"/>
        <label>2</label>
        <note>ligand shared with heterodimeric partner</note>
    </ligand>
</feature>
<keyword evidence="1 8" id="KW-0004">4Fe-4S</keyword>
<evidence type="ECO:0000313" key="10">
    <source>
        <dbReference type="Proteomes" id="UP000699462"/>
    </source>
</evidence>
<reference evidence="9 10" key="1">
    <citation type="submission" date="2019-07" db="EMBL/GenBank/DDBJ databases">
        <title>Annotation for the trematode Paragonimus westermani.</title>
        <authorList>
            <person name="Choi Y.-J."/>
        </authorList>
    </citation>
    <scope>NUCLEOTIDE SEQUENCE [LARGE SCALE GENOMIC DNA]</scope>
    <source>
        <strain evidence="9">180907_Pwestermani</strain>
    </source>
</reference>
<keyword evidence="5 8" id="KW-0067">ATP-binding</keyword>
<comment type="caution">
    <text evidence="9">The sequence shown here is derived from an EMBL/GenBank/DDBJ whole genome shotgun (WGS) entry which is preliminary data.</text>
</comment>